<dbReference type="AlphaFoldDB" id="A0A2M9BXS0"/>
<keyword evidence="2 4" id="KW-0808">Transferase</keyword>
<dbReference type="GO" id="GO:0000287">
    <property type="term" value="F:magnesium ion binding"/>
    <property type="evidence" value="ECO:0007669"/>
    <property type="project" value="InterPro"/>
</dbReference>
<dbReference type="Proteomes" id="UP000228740">
    <property type="component" value="Unassembled WGS sequence"/>
</dbReference>
<evidence type="ECO:0000256" key="2">
    <source>
        <dbReference type="ARBA" id="ARBA00022679"/>
    </source>
</evidence>
<dbReference type="InterPro" id="IPR050559">
    <property type="entry name" value="P-Pant_transferase_sf"/>
</dbReference>
<organism evidence="4 5">
    <name type="scientific">Chryseobacterium geocarposphaerae</name>
    <dbReference type="NCBI Taxonomy" id="1416776"/>
    <lineage>
        <taxon>Bacteria</taxon>
        <taxon>Pseudomonadati</taxon>
        <taxon>Bacteroidota</taxon>
        <taxon>Flavobacteriia</taxon>
        <taxon>Flavobacteriales</taxon>
        <taxon>Weeksellaceae</taxon>
        <taxon>Chryseobacterium group</taxon>
        <taxon>Chryseobacterium</taxon>
    </lineage>
</organism>
<feature type="domain" description="4'-phosphopantetheinyl transferase" evidence="3">
    <location>
        <begin position="104"/>
        <end position="172"/>
    </location>
</feature>
<dbReference type="PANTHER" id="PTHR12215">
    <property type="entry name" value="PHOSPHOPANTETHEINE TRANSFERASE"/>
    <property type="match status" value="1"/>
</dbReference>
<dbReference type="EMBL" id="PGFD01000003">
    <property type="protein sequence ID" value="PJJ62866.1"/>
    <property type="molecule type" value="Genomic_DNA"/>
</dbReference>
<evidence type="ECO:0000313" key="5">
    <source>
        <dbReference type="Proteomes" id="UP000228740"/>
    </source>
</evidence>
<reference evidence="4 5" key="1">
    <citation type="submission" date="2017-11" db="EMBL/GenBank/DDBJ databases">
        <title>Genomic Encyclopedia of Archaeal and Bacterial Type Strains, Phase II (KMG-II): From Individual Species to Whole Genera.</title>
        <authorList>
            <person name="Goeker M."/>
        </authorList>
    </citation>
    <scope>NUCLEOTIDE SEQUENCE [LARGE SCALE GENOMIC DNA]</scope>
    <source>
        <strain evidence="4 5">DSM 27617</strain>
    </source>
</reference>
<dbReference type="GO" id="GO:0005829">
    <property type="term" value="C:cytosol"/>
    <property type="evidence" value="ECO:0007669"/>
    <property type="project" value="TreeGrafter"/>
</dbReference>
<dbReference type="GO" id="GO:0008897">
    <property type="term" value="F:holo-[acyl-carrier-protein] synthase activity"/>
    <property type="evidence" value="ECO:0007669"/>
    <property type="project" value="InterPro"/>
</dbReference>
<dbReference type="RefSeq" id="WP_100378004.1">
    <property type="nucleotide sequence ID" value="NZ_PGFD01000003.1"/>
</dbReference>
<evidence type="ECO:0000256" key="1">
    <source>
        <dbReference type="ARBA" id="ARBA00010990"/>
    </source>
</evidence>
<comment type="caution">
    <text evidence="4">The sequence shown here is derived from an EMBL/GenBank/DDBJ whole genome shotgun (WGS) entry which is preliminary data.</text>
</comment>
<gene>
    <name evidence="4" type="ORF">CLV73_3371</name>
</gene>
<evidence type="ECO:0000259" key="3">
    <source>
        <dbReference type="Pfam" id="PF01648"/>
    </source>
</evidence>
<dbReference type="GO" id="GO:0019878">
    <property type="term" value="P:lysine biosynthetic process via aminoadipic acid"/>
    <property type="evidence" value="ECO:0007669"/>
    <property type="project" value="TreeGrafter"/>
</dbReference>
<comment type="similarity">
    <text evidence="1">Belongs to the P-Pant transferase superfamily. Gsp/Sfp/HetI/AcpT family.</text>
</comment>
<evidence type="ECO:0000313" key="4">
    <source>
        <dbReference type="EMBL" id="PJJ62866.1"/>
    </source>
</evidence>
<dbReference type="Gene3D" id="3.90.470.20">
    <property type="entry name" value="4'-phosphopantetheinyl transferase domain"/>
    <property type="match status" value="2"/>
</dbReference>
<dbReference type="InterPro" id="IPR008278">
    <property type="entry name" value="4-PPantetheinyl_Trfase_dom"/>
</dbReference>
<accession>A0A2M9BXS0</accession>
<sequence>MIKIFYTKFNPEDMTAILDQWLSILPFQLQKINQSYKNKEDQVRNLSGKLLLAEALKNIGYGSIALDTIQYNQFKKPYLSKDFDFSISHSGRYVFCVIGKNLKLGLDIEEIKPINFSEITNIMSNSEWKQINEASNPLRQFFTLWTLKEAAIKAEGTGFFTDLNTIKVKGNTIHIGDNIWFSNKLVFDENYSGHLVTSNLERGYEMIFKDLTIANYDKKK</sequence>
<dbReference type="PANTHER" id="PTHR12215:SF10">
    <property type="entry name" value="L-AMINOADIPATE-SEMIALDEHYDE DEHYDROGENASE-PHOSPHOPANTETHEINYL TRANSFERASE"/>
    <property type="match status" value="1"/>
</dbReference>
<dbReference type="OrthoDB" id="9808281at2"/>
<dbReference type="InterPro" id="IPR037143">
    <property type="entry name" value="4-PPantetheinyl_Trfase_dom_sf"/>
</dbReference>
<name>A0A2M9BXS0_9FLAO</name>
<dbReference type="Pfam" id="PF01648">
    <property type="entry name" value="ACPS"/>
    <property type="match status" value="1"/>
</dbReference>
<protein>
    <submittedName>
        <fullName evidence="4">4'-phosphopantetheinyl transferase</fullName>
    </submittedName>
</protein>
<dbReference type="SUPFAM" id="SSF56214">
    <property type="entry name" value="4'-phosphopantetheinyl transferase"/>
    <property type="match status" value="2"/>
</dbReference>
<proteinExistence type="inferred from homology"/>
<keyword evidence="5" id="KW-1185">Reference proteome</keyword>